<evidence type="ECO:0000256" key="3">
    <source>
        <dbReference type="ARBA" id="ARBA00022553"/>
    </source>
</evidence>
<gene>
    <name evidence="12" type="ORF">HGMM_F12C05C13</name>
</gene>
<dbReference type="InterPro" id="IPR036097">
    <property type="entry name" value="HisK_dim/P_sf"/>
</dbReference>
<keyword evidence="7" id="KW-0067">ATP-binding</keyword>
<feature type="coiled-coil region" evidence="9">
    <location>
        <begin position="42"/>
        <end position="91"/>
    </location>
</feature>
<dbReference type="PANTHER" id="PTHR43065">
    <property type="entry name" value="SENSOR HISTIDINE KINASE"/>
    <property type="match status" value="1"/>
</dbReference>
<evidence type="ECO:0000256" key="4">
    <source>
        <dbReference type="ARBA" id="ARBA00022679"/>
    </source>
</evidence>
<accession>H5SCZ4</accession>
<dbReference type="GO" id="GO:0005524">
    <property type="term" value="F:ATP binding"/>
    <property type="evidence" value="ECO:0007669"/>
    <property type="project" value="UniProtKB-KW"/>
</dbReference>
<feature type="domain" description="Histidine kinase" evidence="11">
    <location>
        <begin position="40"/>
        <end position="252"/>
    </location>
</feature>
<keyword evidence="9" id="KW-0175">Coiled coil</keyword>
<dbReference type="InterPro" id="IPR003594">
    <property type="entry name" value="HATPase_dom"/>
</dbReference>
<evidence type="ECO:0000256" key="7">
    <source>
        <dbReference type="ARBA" id="ARBA00022840"/>
    </source>
</evidence>
<dbReference type="InterPro" id="IPR036890">
    <property type="entry name" value="HATPase_C_sf"/>
</dbReference>
<dbReference type="EC" id="2.7.13.3" evidence="2"/>
<dbReference type="AlphaFoldDB" id="H5SCZ4"/>
<keyword evidence="8" id="KW-0902">Two-component regulatory system</keyword>
<keyword evidence="6" id="KW-0418">Kinase</keyword>
<keyword evidence="4" id="KW-0808">Transferase</keyword>
<evidence type="ECO:0000256" key="8">
    <source>
        <dbReference type="ARBA" id="ARBA00023012"/>
    </source>
</evidence>
<dbReference type="CDD" id="cd00082">
    <property type="entry name" value="HisKA"/>
    <property type="match status" value="1"/>
</dbReference>
<evidence type="ECO:0000256" key="2">
    <source>
        <dbReference type="ARBA" id="ARBA00012438"/>
    </source>
</evidence>
<protein>
    <recommendedName>
        <fullName evidence="2">histidine kinase</fullName>
        <ecNumber evidence="2">2.7.13.3</ecNumber>
    </recommendedName>
</protein>
<evidence type="ECO:0000259" key="11">
    <source>
        <dbReference type="PROSITE" id="PS50109"/>
    </source>
</evidence>
<dbReference type="SMART" id="SM00387">
    <property type="entry name" value="HATPase_c"/>
    <property type="match status" value="1"/>
</dbReference>
<reference evidence="12" key="1">
    <citation type="journal article" date="2005" name="Environ. Microbiol.">
        <title>Genetic and functional properties of uncultivated thermophilic crenarchaeotes from a subsurface gold mine as revealed by analysis of genome fragments.</title>
        <authorList>
            <person name="Nunoura T."/>
            <person name="Hirayama H."/>
            <person name="Takami H."/>
            <person name="Oida H."/>
            <person name="Nishi S."/>
            <person name="Shimamura S."/>
            <person name="Suzuki Y."/>
            <person name="Inagaki F."/>
            <person name="Takai K."/>
            <person name="Nealson K.H."/>
            <person name="Horikoshi K."/>
        </authorList>
    </citation>
    <scope>NUCLEOTIDE SEQUENCE</scope>
</reference>
<keyword evidence="3" id="KW-0597">Phosphoprotein</keyword>
<dbReference type="PANTHER" id="PTHR43065:SF46">
    <property type="entry name" value="C4-DICARBOXYLATE TRANSPORT SENSOR PROTEIN DCTB"/>
    <property type="match status" value="1"/>
</dbReference>
<dbReference type="EMBL" id="AP011676">
    <property type="protein sequence ID" value="BAL54030.1"/>
    <property type="molecule type" value="Genomic_DNA"/>
</dbReference>
<keyword evidence="5" id="KW-0547">Nucleotide-binding</keyword>
<evidence type="ECO:0000256" key="9">
    <source>
        <dbReference type="SAM" id="Coils"/>
    </source>
</evidence>
<evidence type="ECO:0000256" key="6">
    <source>
        <dbReference type="ARBA" id="ARBA00022777"/>
    </source>
</evidence>
<dbReference type="PRINTS" id="PR00344">
    <property type="entry name" value="BCTRLSENSOR"/>
</dbReference>
<organism evidence="12">
    <name type="scientific">uncultured Planctomycetota bacterium</name>
    <dbReference type="NCBI Taxonomy" id="120965"/>
    <lineage>
        <taxon>Bacteria</taxon>
        <taxon>Pseudomonadati</taxon>
        <taxon>Planctomycetota</taxon>
        <taxon>environmental samples</taxon>
    </lineage>
</organism>
<dbReference type="SUPFAM" id="SSF55874">
    <property type="entry name" value="ATPase domain of HSP90 chaperone/DNA topoisomerase II/histidine kinase"/>
    <property type="match status" value="1"/>
</dbReference>
<sequence length="256" mass="28423">MTATATLTKSPTDTDQPGVCSHASANTPDRYQELADLAGRIIHELKNHLGTLSLNLQLLSEEFQNPETHRERRALQRIRRLQQECQRLADLSSEFLRFVRCGQVERHPEDLNTLLRELAEFVSPSLRQKGIELQIFLPADLPSVWLDRDLFQQALLNLILNAEQAMPQGGLITIQAERCKDTVRLSIIDTGEGMPPEVLAQIFRPFFSTRPTGSGLGLPTTKKIIEAHGGHIAVQSEVGRGTRVDITLPASPPGIS</sequence>
<dbReference type="InterPro" id="IPR004358">
    <property type="entry name" value="Sig_transdc_His_kin-like_C"/>
</dbReference>
<feature type="region of interest" description="Disordered" evidence="10">
    <location>
        <begin position="1"/>
        <end position="20"/>
    </location>
</feature>
<reference evidence="12" key="2">
    <citation type="journal article" date="2012" name="PLoS ONE">
        <title>A Deeply Branching Thermophilic Bacterium with an Ancient Acetyl-CoA Pathway Dominates a Subsurface Ecosystem.</title>
        <authorList>
            <person name="Takami H."/>
            <person name="Noguchi H."/>
            <person name="Takaki Y."/>
            <person name="Uchiyama I."/>
            <person name="Toyoda A."/>
            <person name="Nishi S."/>
            <person name="Chee G.-J."/>
            <person name="Arai W."/>
            <person name="Nunoura T."/>
            <person name="Itoh T."/>
            <person name="Hattori M."/>
            <person name="Takai K."/>
        </authorList>
    </citation>
    <scope>NUCLEOTIDE SEQUENCE</scope>
</reference>
<name>H5SCZ4_9BACT</name>
<dbReference type="CDD" id="cd00075">
    <property type="entry name" value="HATPase"/>
    <property type="match status" value="1"/>
</dbReference>
<dbReference type="Gene3D" id="3.30.565.10">
    <property type="entry name" value="Histidine kinase-like ATPase, C-terminal domain"/>
    <property type="match status" value="1"/>
</dbReference>
<evidence type="ECO:0000313" key="12">
    <source>
        <dbReference type="EMBL" id="BAL54030.1"/>
    </source>
</evidence>
<feature type="compositionally biased region" description="Polar residues" evidence="10">
    <location>
        <begin position="1"/>
        <end position="15"/>
    </location>
</feature>
<dbReference type="Gene3D" id="1.10.287.130">
    <property type="match status" value="1"/>
</dbReference>
<proteinExistence type="predicted"/>
<dbReference type="GO" id="GO:0000155">
    <property type="term" value="F:phosphorelay sensor kinase activity"/>
    <property type="evidence" value="ECO:0007669"/>
    <property type="project" value="InterPro"/>
</dbReference>
<dbReference type="InterPro" id="IPR003661">
    <property type="entry name" value="HisK_dim/P_dom"/>
</dbReference>
<dbReference type="Pfam" id="PF02518">
    <property type="entry name" value="HATPase_c"/>
    <property type="match status" value="1"/>
</dbReference>
<evidence type="ECO:0000256" key="10">
    <source>
        <dbReference type="SAM" id="MobiDB-lite"/>
    </source>
</evidence>
<dbReference type="PROSITE" id="PS50109">
    <property type="entry name" value="HIS_KIN"/>
    <property type="match status" value="1"/>
</dbReference>
<comment type="catalytic activity">
    <reaction evidence="1">
        <text>ATP + protein L-histidine = ADP + protein N-phospho-L-histidine.</text>
        <dbReference type="EC" id="2.7.13.3"/>
    </reaction>
</comment>
<evidence type="ECO:0000256" key="5">
    <source>
        <dbReference type="ARBA" id="ARBA00022741"/>
    </source>
</evidence>
<dbReference type="SUPFAM" id="SSF47384">
    <property type="entry name" value="Homodimeric domain of signal transducing histidine kinase"/>
    <property type="match status" value="1"/>
</dbReference>
<dbReference type="InterPro" id="IPR005467">
    <property type="entry name" value="His_kinase_dom"/>
</dbReference>
<evidence type="ECO:0000256" key="1">
    <source>
        <dbReference type="ARBA" id="ARBA00000085"/>
    </source>
</evidence>